<dbReference type="AlphaFoldDB" id="A0A3N2D8T2"/>
<dbReference type="Proteomes" id="UP000275356">
    <property type="component" value="Unassembled WGS sequence"/>
</dbReference>
<keyword evidence="2" id="KW-1133">Transmembrane helix</keyword>
<organism evidence="3 4">
    <name type="scientific">Salana multivorans</name>
    <dbReference type="NCBI Taxonomy" id="120377"/>
    <lineage>
        <taxon>Bacteria</taxon>
        <taxon>Bacillati</taxon>
        <taxon>Actinomycetota</taxon>
        <taxon>Actinomycetes</taxon>
        <taxon>Micrococcales</taxon>
        <taxon>Beutenbergiaceae</taxon>
        <taxon>Salana</taxon>
    </lineage>
</organism>
<name>A0A3N2D8T2_9MICO</name>
<accession>A0A3N2D8T2</accession>
<sequence>MTTPDTPETHGDVTGEAETVEPTETTESVTSEETSAAGAAHSAPRPAIDLGGRPVPPLPPSSPTPVAGEPTMQDPAAGPARVSAFGAKGAETGADDASGASTSPGRTVPTAPLPPETPVTATAPLPLEPGSTTTTRVVPPGSTVPLATPEALAGSTGGSLKTEKARSEKTTVEREAPQDEGWVPVSTRRTAAHIWGVVITLLVLPVAWFLLTDGALRTWWSLETTESTVNPAGVLSLVGGIIALVVIALVARASSLGAWIWGGVLAAAGLVVLVIPGRAAGWVEDITPSLKAIHEGFGQNLHDYLIDTGRSGLLLVLGIVVLLLALVSHTARRSGRTEGRVKAEREAAGL</sequence>
<reference evidence="3 4" key="1">
    <citation type="submission" date="2018-11" db="EMBL/GenBank/DDBJ databases">
        <title>Sequencing the genomes of 1000 actinobacteria strains.</title>
        <authorList>
            <person name="Klenk H.-P."/>
        </authorList>
    </citation>
    <scope>NUCLEOTIDE SEQUENCE [LARGE SCALE GENOMIC DNA]</scope>
    <source>
        <strain evidence="3 4">DSM 13521</strain>
    </source>
</reference>
<feature type="transmembrane region" description="Helical" evidence="2">
    <location>
        <begin position="192"/>
        <end position="211"/>
    </location>
</feature>
<feature type="transmembrane region" description="Helical" evidence="2">
    <location>
        <begin position="312"/>
        <end position="331"/>
    </location>
</feature>
<comment type="caution">
    <text evidence="3">The sequence shown here is derived from an EMBL/GenBank/DDBJ whole genome shotgun (WGS) entry which is preliminary data.</text>
</comment>
<feature type="region of interest" description="Disordered" evidence="1">
    <location>
        <begin position="1"/>
        <end position="179"/>
    </location>
</feature>
<protein>
    <submittedName>
        <fullName evidence="3">Uncharacterized protein</fullName>
    </submittedName>
</protein>
<dbReference type="EMBL" id="RKHQ01000001">
    <property type="protein sequence ID" value="ROR96193.1"/>
    <property type="molecule type" value="Genomic_DNA"/>
</dbReference>
<evidence type="ECO:0000256" key="1">
    <source>
        <dbReference type="SAM" id="MobiDB-lite"/>
    </source>
</evidence>
<proteinExistence type="predicted"/>
<evidence type="ECO:0000256" key="2">
    <source>
        <dbReference type="SAM" id="Phobius"/>
    </source>
</evidence>
<keyword evidence="2" id="KW-0472">Membrane</keyword>
<evidence type="ECO:0000313" key="3">
    <source>
        <dbReference type="EMBL" id="ROR96193.1"/>
    </source>
</evidence>
<keyword evidence="4" id="KW-1185">Reference proteome</keyword>
<feature type="compositionally biased region" description="Pro residues" evidence="1">
    <location>
        <begin position="54"/>
        <end position="63"/>
    </location>
</feature>
<evidence type="ECO:0000313" key="4">
    <source>
        <dbReference type="Proteomes" id="UP000275356"/>
    </source>
</evidence>
<gene>
    <name evidence="3" type="ORF">EDD28_0770</name>
</gene>
<feature type="transmembrane region" description="Helical" evidence="2">
    <location>
        <begin position="258"/>
        <end position="275"/>
    </location>
</feature>
<feature type="transmembrane region" description="Helical" evidence="2">
    <location>
        <begin position="231"/>
        <end position="251"/>
    </location>
</feature>
<feature type="compositionally biased region" description="Basic and acidic residues" evidence="1">
    <location>
        <begin position="161"/>
        <end position="177"/>
    </location>
</feature>
<feature type="compositionally biased region" description="Low complexity" evidence="1">
    <location>
        <begin position="14"/>
        <end position="47"/>
    </location>
</feature>
<dbReference type="OrthoDB" id="3256579at2"/>
<dbReference type="RefSeq" id="WP_123738408.1">
    <property type="nucleotide sequence ID" value="NZ_RKHQ01000001.1"/>
</dbReference>
<keyword evidence="2" id="KW-0812">Transmembrane</keyword>